<dbReference type="Proteomes" id="UP000681720">
    <property type="component" value="Unassembled WGS sequence"/>
</dbReference>
<reference evidence="1" key="1">
    <citation type="submission" date="2021-02" db="EMBL/GenBank/DDBJ databases">
        <authorList>
            <person name="Nowell W R."/>
        </authorList>
    </citation>
    <scope>NUCLEOTIDE SEQUENCE</scope>
</reference>
<dbReference type="EMBL" id="CAJOBJ010332575">
    <property type="protein sequence ID" value="CAF5184740.1"/>
    <property type="molecule type" value="Genomic_DNA"/>
</dbReference>
<organism evidence="1 2">
    <name type="scientific">Rotaria magnacalcarata</name>
    <dbReference type="NCBI Taxonomy" id="392030"/>
    <lineage>
        <taxon>Eukaryota</taxon>
        <taxon>Metazoa</taxon>
        <taxon>Spiralia</taxon>
        <taxon>Gnathifera</taxon>
        <taxon>Rotifera</taxon>
        <taxon>Eurotatoria</taxon>
        <taxon>Bdelloidea</taxon>
        <taxon>Philodinida</taxon>
        <taxon>Philodinidae</taxon>
        <taxon>Rotaria</taxon>
    </lineage>
</organism>
<evidence type="ECO:0000313" key="1">
    <source>
        <dbReference type="EMBL" id="CAF5184740.1"/>
    </source>
</evidence>
<feature type="non-terminal residue" evidence="1">
    <location>
        <position position="115"/>
    </location>
</feature>
<accession>A0A8S3HU92</accession>
<dbReference type="AlphaFoldDB" id="A0A8S3HU92"/>
<evidence type="ECO:0000313" key="2">
    <source>
        <dbReference type="Proteomes" id="UP000681720"/>
    </source>
</evidence>
<gene>
    <name evidence="1" type="ORF">GIL414_LOCUS70599</name>
</gene>
<protein>
    <submittedName>
        <fullName evidence="1">Uncharacterized protein</fullName>
    </submittedName>
</protein>
<comment type="caution">
    <text evidence="1">The sequence shown here is derived from an EMBL/GenBank/DDBJ whole genome shotgun (WGS) entry which is preliminary data.</text>
</comment>
<sequence length="115" mass="13428">MKRRSNDKDYITLSSPTNPNNIYQKRLRSWRRKLTPSKHNRTCCESRIANEEVEPFYRSTIYTYPINLKYDQTNTVSRTVLSESVTTESAFYSPSISYTSMKTIGDLNNNQVTTL</sequence>
<proteinExistence type="predicted"/>
<name>A0A8S3HU92_9BILA</name>